<evidence type="ECO:0000259" key="12">
    <source>
        <dbReference type="PROSITE" id="PS51745"/>
    </source>
</evidence>
<dbReference type="InterPro" id="IPR044835">
    <property type="entry name" value="ARF_plant"/>
</dbReference>
<dbReference type="FunFam" id="2.40.330.10:FF:000001">
    <property type="entry name" value="Auxin response factor"/>
    <property type="match status" value="1"/>
</dbReference>
<evidence type="ECO:0000256" key="2">
    <source>
        <dbReference type="ARBA" id="ARBA00004123"/>
    </source>
</evidence>
<feature type="region of interest" description="Disordered" evidence="10">
    <location>
        <begin position="479"/>
        <end position="523"/>
    </location>
</feature>
<evidence type="ECO:0000256" key="7">
    <source>
        <dbReference type="ARBA" id="ARBA00023242"/>
    </source>
</evidence>
<gene>
    <name evidence="13" type="ORF">OPV22_033775</name>
</gene>
<dbReference type="EMBL" id="JAQQAF010000009">
    <property type="protein sequence ID" value="KAJ8460849.1"/>
    <property type="molecule type" value="Genomic_DNA"/>
</dbReference>
<dbReference type="GO" id="GO:0006355">
    <property type="term" value="P:regulation of DNA-templated transcription"/>
    <property type="evidence" value="ECO:0007669"/>
    <property type="project" value="InterPro"/>
</dbReference>
<reference evidence="13 14" key="1">
    <citation type="submission" date="2022-12" db="EMBL/GenBank/DDBJ databases">
        <title>Chromosome-scale assembly of the Ensete ventricosum genome.</title>
        <authorList>
            <person name="Dussert Y."/>
            <person name="Stocks J."/>
            <person name="Wendawek A."/>
            <person name="Woldeyes F."/>
            <person name="Nichols R.A."/>
            <person name="Borrell J.S."/>
        </authorList>
    </citation>
    <scope>NUCLEOTIDE SEQUENCE [LARGE SCALE GENOMIC DNA]</scope>
    <source>
        <strain evidence="14">cv. Maze</strain>
        <tissue evidence="13">Seeds</tissue>
    </source>
</reference>
<evidence type="ECO:0000256" key="6">
    <source>
        <dbReference type="ARBA" id="ARBA00023163"/>
    </source>
</evidence>
<dbReference type="PANTHER" id="PTHR31384:SF1">
    <property type="entry name" value="AUXIN RESPONSE FACTOR 9"/>
    <property type="match status" value="1"/>
</dbReference>
<dbReference type="Gene3D" id="2.30.30.1040">
    <property type="match status" value="1"/>
</dbReference>
<dbReference type="AlphaFoldDB" id="A0AAV8PV66"/>
<evidence type="ECO:0000256" key="1">
    <source>
        <dbReference type="ARBA" id="ARBA00003182"/>
    </source>
</evidence>
<evidence type="ECO:0000256" key="3">
    <source>
        <dbReference type="ARBA" id="ARBA00007853"/>
    </source>
</evidence>
<comment type="similarity">
    <text evidence="3 9">Belongs to the ARF family.</text>
</comment>
<dbReference type="InterPro" id="IPR033389">
    <property type="entry name" value="AUX/IAA_dom"/>
</dbReference>
<evidence type="ECO:0000256" key="8">
    <source>
        <dbReference type="ARBA" id="ARBA00023294"/>
    </source>
</evidence>
<dbReference type="Pfam" id="PF02362">
    <property type="entry name" value="B3"/>
    <property type="match status" value="1"/>
</dbReference>
<dbReference type="SUPFAM" id="SSF101936">
    <property type="entry name" value="DNA-binding pseudobarrel domain"/>
    <property type="match status" value="1"/>
</dbReference>
<sequence length="809" mass="89693">MATSGKLTGRLSRRGDFRYVVVYYRKPPSRLGTAAGGPPSRNDMPHVTVGVRRVFNVRLWERGTVSGEAINSIAITVHTGGGYTRTANRVAREVSLRCSAAKFDLTHGGEGKAGAFGVLELVSWPRGSESRPSDMLKKGDRLYEELWRACAGPLVEIPRVDERVFYFPQGHLEQLEVSTDQDLNQQIPQFNLPSKILCRVVNVTLKAEPDTDQVYAQITLIPESNQNEPTSPDPCVLEMPRPVVHSFCKILTASDTSTHGGFSVLRRHAIECLPPLDVSQQTPSQELVAKDLHGLEWRFKHIFRGQPRRHLLTTGWSTFVASKKLVAGDAFILLRGENDELRVGVRRPARYQNTLPTSVISSHSMHVGVLATASHAISTHTLFMVYYKPRWNQFIVSLNKYLEATKNEFAVGMRFKMKFEGEDVPKKSFTGTVIGIGDISSQWPGSKWRSLKVHWDEASSIQKPEKISPWDVEPFSQPISASGDPQAAFSKKRARSRLDLPGNEPSSIFRHPGKDQMSGLGPPNSISARSSETRFLWSARQTESINFNYLNIPRSCNRGLLDGWLKDSRSPLNGTSSSLPHVMPKPSEDAVGDAEATLPSWGLTLTPVTEEPLLDLECKIETEKKPKSSGCYRLFGIDLVSPSIGISSTALSGDRACISGATTEDPVAATALTEDSDEQSGVSKDLKEAKRVVLQASSKEIQSKQNIAARSCTKVHMQGIAVGRAVDLTNLEGYDELILELEQMFEIKGELQCRDKWEVVFTDDEGDMMLVGDYPWLEFCEVARKILIYPSEDVKRVEPENKLPATSST</sequence>
<name>A0AAV8PV66_ENSVE</name>
<dbReference type="FunFam" id="2.30.30.1040:FF:000001">
    <property type="entry name" value="Auxin response factor"/>
    <property type="match status" value="1"/>
</dbReference>
<comment type="subunit">
    <text evidence="9">Homodimers and heterodimers.</text>
</comment>
<keyword evidence="5 9" id="KW-0238">DNA-binding</keyword>
<dbReference type="Gene3D" id="3.10.20.90">
    <property type="entry name" value="Phosphatidylinositol 3-kinase Catalytic Subunit, Chain A, domain 1"/>
    <property type="match status" value="1"/>
</dbReference>
<dbReference type="GO" id="GO:0003677">
    <property type="term" value="F:DNA binding"/>
    <property type="evidence" value="ECO:0007669"/>
    <property type="project" value="UniProtKB-KW"/>
</dbReference>
<feature type="region of interest" description="Disordered" evidence="10">
    <location>
        <begin position="572"/>
        <end position="592"/>
    </location>
</feature>
<dbReference type="SUPFAM" id="SSF54277">
    <property type="entry name" value="CAD &amp; PB1 domains"/>
    <property type="match status" value="1"/>
</dbReference>
<dbReference type="Proteomes" id="UP001222027">
    <property type="component" value="Unassembled WGS sequence"/>
</dbReference>
<evidence type="ECO:0000256" key="5">
    <source>
        <dbReference type="ARBA" id="ARBA00023125"/>
    </source>
</evidence>
<dbReference type="InterPro" id="IPR003340">
    <property type="entry name" value="B3_DNA-bd"/>
</dbReference>
<evidence type="ECO:0000256" key="9">
    <source>
        <dbReference type="RuleBase" id="RU004561"/>
    </source>
</evidence>
<feature type="domain" description="PB1" evidence="12">
    <location>
        <begin position="710"/>
        <end position="791"/>
    </location>
</feature>
<organism evidence="13 14">
    <name type="scientific">Ensete ventricosum</name>
    <name type="common">Abyssinian banana</name>
    <name type="synonym">Musa ensete</name>
    <dbReference type="NCBI Taxonomy" id="4639"/>
    <lineage>
        <taxon>Eukaryota</taxon>
        <taxon>Viridiplantae</taxon>
        <taxon>Streptophyta</taxon>
        <taxon>Embryophyta</taxon>
        <taxon>Tracheophyta</taxon>
        <taxon>Spermatophyta</taxon>
        <taxon>Magnoliopsida</taxon>
        <taxon>Liliopsida</taxon>
        <taxon>Zingiberales</taxon>
        <taxon>Musaceae</taxon>
        <taxon>Ensete</taxon>
    </lineage>
</organism>
<evidence type="ECO:0000259" key="11">
    <source>
        <dbReference type="PROSITE" id="PS50863"/>
    </source>
</evidence>
<dbReference type="Gene3D" id="2.40.330.10">
    <property type="entry name" value="DNA-binding pseudobarrel domain"/>
    <property type="match status" value="1"/>
</dbReference>
<evidence type="ECO:0000313" key="13">
    <source>
        <dbReference type="EMBL" id="KAJ8460849.1"/>
    </source>
</evidence>
<keyword evidence="14" id="KW-1185">Reference proteome</keyword>
<comment type="subcellular location">
    <subcellularLocation>
        <location evidence="2 9">Nucleus</location>
    </subcellularLocation>
</comment>
<dbReference type="Pfam" id="PF02309">
    <property type="entry name" value="AUX_IAA"/>
    <property type="match status" value="1"/>
</dbReference>
<feature type="domain" description="TF-B3" evidence="11">
    <location>
        <begin position="247"/>
        <end position="349"/>
    </location>
</feature>
<accession>A0AAV8PV66</accession>
<dbReference type="PROSITE" id="PS51745">
    <property type="entry name" value="PB1"/>
    <property type="match status" value="1"/>
</dbReference>
<keyword evidence="6 9" id="KW-0804">Transcription</keyword>
<dbReference type="InterPro" id="IPR015300">
    <property type="entry name" value="DNA-bd_pseudobarrel_sf"/>
</dbReference>
<protein>
    <recommendedName>
        <fullName evidence="9">Auxin response factor</fullName>
    </recommendedName>
</protein>
<dbReference type="InterPro" id="IPR053793">
    <property type="entry name" value="PB1-like"/>
</dbReference>
<proteinExistence type="inferred from homology"/>
<comment type="function">
    <text evidence="1 9">Auxin response factors (ARFs) are transcriptional factors that bind specifically to the DNA sequence 5'-TGTCTC-3' found in the auxin-responsive promoter elements (AuxREs).</text>
</comment>
<keyword evidence="8 9" id="KW-0927">Auxin signaling pathway</keyword>
<dbReference type="GO" id="GO:0009734">
    <property type="term" value="P:auxin-activated signaling pathway"/>
    <property type="evidence" value="ECO:0007669"/>
    <property type="project" value="UniProtKB-KW"/>
</dbReference>
<dbReference type="CDD" id="cd10017">
    <property type="entry name" value="B3_DNA"/>
    <property type="match status" value="1"/>
</dbReference>
<evidence type="ECO:0000313" key="14">
    <source>
        <dbReference type="Proteomes" id="UP001222027"/>
    </source>
</evidence>
<dbReference type="PANTHER" id="PTHR31384">
    <property type="entry name" value="AUXIN RESPONSE FACTOR 4-RELATED"/>
    <property type="match status" value="1"/>
</dbReference>
<evidence type="ECO:0000256" key="4">
    <source>
        <dbReference type="ARBA" id="ARBA00023015"/>
    </source>
</evidence>
<keyword evidence="4 9" id="KW-0805">Transcription regulation</keyword>
<dbReference type="GO" id="GO:0005634">
    <property type="term" value="C:nucleus"/>
    <property type="evidence" value="ECO:0007669"/>
    <property type="project" value="UniProtKB-SubCell"/>
</dbReference>
<evidence type="ECO:0000256" key="10">
    <source>
        <dbReference type="SAM" id="MobiDB-lite"/>
    </source>
</evidence>
<dbReference type="SMART" id="SM01019">
    <property type="entry name" value="B3"/>
    <property type="match status" value="1"/>
</dbReference>
<dbReference type="InterPro" id="IPR010525">
    <property type="entry name" value="ARF_dom"/>
</dbReference>
<dbReference type="PROSITE" id="PS50863">
    <property type="entry name" value="B3"/>
    <property type="match status" value="1"/>
</dbReference>
<comment type="caution">
    <text evidence="13">The sequence shown here is derived from an EMBL/GenBank/DDBJ whole genome shotgun (WGS) entry which is preliminary data.</text>
</comment>
<dbReference type="Pfam" id="PF06507">
    <property type="entry name" value="ARF_AD"/>
    <property type="match status" value="1"/>
</dbReference>
<keyword evidence="7 9" id="KW-0539">Nucleus</keyword>